<dbReference type="Pfam" id="PF00010">
    <property type="entry name" value="HLH"/>
    <property type="match status" value="1"/>
</dbReference>
<dbReference type="FunFam" id="4.10.280.10:FF:000105">
    <property type="entry name" value="Rtg3p"/>
    <property type="match status" value="1"/>
</dbReference>
<feature type="compositionally biased region" description="Low complexity" evidence="6">
    <location>
        <begin position="176"/>
        <end position="187"/>
    </location>
</feature>
<evidence type="ECO:0000256" key="2">
    <source>
        <dbReference type="ARBA" id="ARBA00023015"/>
    </source>
</evidence>
<dbReference type="PANTHER" id="PTHR45776:SF2">
    <property type="entry name" value="MIP04163P"/>
    <property type="match status" value="1"/>
</dbReference>
<dbReference type="AlphaFoldDB" id="A0A1G4JGJ6"/>
<dbReference type="Proteomes" id="UP000191144">
    <property type="component" value="Chromosome E"/>
</dbReference>
<dbReference type="PROSITE" id="PS50888">
    <property type="entry name" value="BHLH"/>
    <property type="match status" value="1"/>
</dbReference>
<evidence type="ECO:0000256" key="3">
    <source>
        <dbReference type="ARBA" id="ARBA00023125"/>
    </source>
</evidence>
<dbReference type="SUPFAM" id="SSF47459">
    <property type="entry name" value="HLH, helix-loop-helix DNA-binding domain"/>
    <property type="match status" value="1"/>
</dbReference>
<accession>A0A1G4JGJ6</accession>
<protein>
    <submittedName>
        <fullName evidence="8">LAME_0E03114g1_1</fullName>
    </submittedName>
</protein>
<proteinExistence type="predicted"/>
<dbReference type="EMBL" id="LT598481">
    <property type="protein sequence ID" value="SCU89359.1"/>
    <property type="molecule type" value="Genomic_DNA"/>
</dbReference>
<feature type="domain" description="BHLH" evidence="7">
    <location>
        <begin position="234"/>
        <end position="293"/>
    </location>
</feature>
<feature type="compositionally biased region" description="Polar residues" evidence="6">
    <location>
        <begin position="120"/>
        <end position="137"/>
    </location>
</feature>
<dbReference type="PANTHER" id="PTHR45776">
    <property type="entry name" value="MIP04163P"/>
    <property type="match status" value="1"/>
</dbReference>
<dbReference type="InterPro" id="IPR011598">
    <property type="entry name" value="bHLH_dom"/>
</dbReference>
<keyword evidence="4" id="KW-0804">Transcription</keyword>
<dbReference type="OrthoDB" id="690068at2759"/>
<organism evidence="8 9">
    <name type="scientific">Lachancea meyersii CBS 8951</name>
    <dbReference type="NCBI Taxonomy" id="1266667"/>
    <lineage>
        <taxon>Eukaryota</taxon>
        <taxon>Fungi</taxon>
        <taxon>Dikarya</taxon>
        <taxon>Ascomycota</taxon>
        <taxon>Saccharomycotina</taxon>
        <taxon>Saccharomycetes</taxon>
        <taxon>Saccharomycetales</taxon>
        <taxon>Saccharomycetaceae</taxon>
        <taxon>Lachancea</taxon>
    </lineage>
</organism>
<feature type="compositionally biased region" description="Polar residues" evidence="6">
    <location>
        <begin position="205"/>
        <end position="227"/>
    </location>
</feature>
<dbReference type="GO" id="GO:0005634">
    <property type="term" value="C:nucleus"/>
    <property type="evidence" value="ECO:0007669"/>
    <property type="project" value="UniProtKB-SubCell"/>
</dbReference>
<reference evidence="9" key="1">
    <citation type="submission" date="2016-03" db="EMBL/GenBank/DDBJ databases">
        <authorList>
            <person name="Devillers Hugo."/>
        </authorList>
    </citation>
    <scope>NUCLEOTIDE SEQUENCE [LARGE SCALE GENOMIC DNA]</scope>
</reference>
<dbReference type="CDD" id="cd11387">
    <property type="entry name" value="bHLHzip_USF_MITF"/>
    <property type="match status" value="1"/>
</dbReference>
<dbReference type="Gene3D" id="4.10.280.10">
    <property type="entry name" value="Helix-loop-helix DNA-binding domain"/>
    <property type="match status" value="1"/>
</dbReference>
<evidence type="ECO:0000256" key="5">
    <source>
        <dbReference type="ARBA" id="ARBA00023242"/>
    </source>
</evidence>
<name>A0A1G4JGJ6_9SACH</name>
<evidence type="ECO:0000313" key="8">
    <source>
        <dbReference type="EMBL" id="SCU89359.1"/>
    </source>
</evidence>
<dbReference type="GO" id="GO:0000981">
    <property type="term" value="F:DNA-binding transcription factor activity, RNA polymerase II-specific"/>
    <property type="evidence" value="ECO:0007669"/>
    <property type="project" value="TreeGrafter"/>
</dbReference>
<gene>
    <name evidence="8" type="ORF">LAME_0E03114G</name>
</gene>
<evidence type="ECO:0000256" key="4">
    <source>
        <dbReference type="ARBA" id="ARBA00023163"/>
    </source>
</evidence>
<feature type="compositionally biased region" description="Polar residues" evidence="6">
    <location>
        <begin position="188"/>
        <end position="197"/>
    </location>
</feature>
<evidence type="ECO:0000313" key="9">
    <source>
        <dbReference type="Proteomes" id="UP000191144"/>
    </source>
</evidence>
<keyword evidence="3" id="KW-0238">DNA-binding</keyword>
<evidence type="ECO:0000256" key="1">
    <source>
        <dbReference type="ARBA" id="ARBA00004123"/>
    </source>
</evidence>
<dbReference type="GO" id="GO:0000978">
    <property type="term" value="F:RNA polymerase II cis-regulatory region sequence-specific DNA binding"/>
    <property type="evidence" value="ECO:0007669"/>
    <property type="project" value="TreeGrafter"/>
</dbReference>
<comment type="subcellular location">
    <subcellularLocation>
        <location evidence="1">Nucleus</location>
    </subcellularLocation>
</comment>
<dbReference type="SMART" id="SM00353">
    <property type="entry name" value="HLH"/>
    <property type="match status" value="1"/>
</dbReference>
<feature type="region of interest" description="Disordered" evidence="6">
    <location>
        <begin position="324"/>
        <end position="352"/>
    </location>
</feature>
<keyword evidence="2" id="KW-0805">Transcription regulation</keyword>
<keyword evidence="5" id="KW-0539">Nucleus</keyword>
<evidence type="ECO:0000259" key="7">
    <source>
        <dbReference type="PROSITE" id="PS50888"/>
    </source>
</evidence>
<dbReference type="InterPro" id="IPR036638">
    <property type="entry name" value="HLH_DNA-bd_sf"/>
</dbReference>
<feature type="region of interest" description="Disordered" evidence="6">
    <location>
        <begin position="176"/>
        <end position="231"/>
    </location>
</feature>
<feature type="region of interest" description="Disordered" evidence="6">
    <location>
        <begin position="118"/>
        <end position="137"/>
    </location>
</feature>
<sequence length="419" mass="45973">MEIKQDDEDFINELLGHAGLGDLGGDMGASLAAAEGGGFIRSHLGVEDHYEGSSLARDSMRGSLSMNYLENSTQHGREPGQSIDESLAQQASQQFMQQPDFMMESLLFQHEPYQRELSNDDQLSSFTDDPVSSSLGSSIATADFMSPRSSSLQYHPLQSQQPRESVDLASYSQFLSSSLRSPPSSLRQGNFLSSSMRAQPPPHSSVGSVAQQQPLSIDSPGFNAQASQDERLRRRREFHNAVERRRRELIKQKVKELSKIVPPSLLNYDDKGKEVKTNKGVILSRSADYLQYLQQVLEVQDRKRQLLLQKIGNLEALAQQRHQTNPSRAGGNTGAGMHTQNHTTTMGAAGSASPEQIIDARVTPYMGDNSSSTPSTTVQDDLQQFLSGDLIEAEDNAKLMFGEGDGTGTTADFLLNFGK</sequence>
<evidence type="ECO:0000256" key="6">
    <source>
        <dbReference type="SAM" id="MobiDB-lite"/>
    </source>
</evidence>
<keyword evidence="9" id="KW-1185">Reference proteome</keyword>
<dbReference type="GO" id="GO:0046983">
    <property type="term" value="F:protein dimerization activity"/>
    <property type="evidence" value="ECO:0007669"/>
    <property type="project" value="InterPro"/>
</dbReference>